<name>A0A127FDR8_STEDE</name>
<feature type="domain" description="NfeD-like C-terminal" evidence="7">
    <location>
        <begin position="429"/>
        <end position="483"/>
    </location>
</feature>
<dbReference type="GO" id="GO:0008233">
    <property type="term" value="F:peptidase activity"/>
    <property type="evidence" value="ECO:0007669"/>
    <property type="project" value="UniProtKB-KW"/>
</dbReference>
<feature type="domain" description="NfeD1b N-terminal" evidence="9">
    <location>
        <begin position="30"/>
        <end position="127"/>
    </location>
</feature>
<dbReference type="Pfam" id="PF25145">
    <property type="entry name" value="NfeD1b_N"/>
    <property type="match status" value="1"/>
</dbReference>
<feature type="transmembrane region" description="Helical" evidence="6">
    <location>
        <begin position="341"/>
        <end position="358"/>
    </location>
</feature>
<evidence type="ECO:0000256" key="1">
    <source>
        <dbReference type="ARBA" id="ARBA00004141"/>
    </source>
</evidence>
<dbReference type="Pfam" id="PF01957">
    <property type="entry name" value="NfeD"/>
    <property type="match status" value="1"/>
</dbReference>
<evidence type="ECO:0000256" key="2">
    <source>
        <dbReference type="ARBA" id="ARBA00022692"/>
    </source>
</evidence>
<feature type="region of interest" description="Disordered" evidence="5">
    <location>
        <begin position="126"/>
        <end position="194"/>
    </location>
</feature>
<proteinExistence type="predicted"/>
<evidence type="ECO:0000259" key="7">
    <source>
        <dbReference type="Pfam" id="PF01957"/>
    </source>
</evidence>
<sequence length="494" mass="50744">MAESPSDQASSGTPADTRADAQASANTALLIEIRDAIGPATSDFFVRALAQAAERQLPLVIAAMDTPGGLDSAMRDMIKAILASPVPVAVYVSPSGARAASAGTYLLYASHIAAMAPATNLGAATPVQIGAPSSPSPSPSPSPGGQPPTGREGAGDGHTDAPKEKGAPAAHAPADADSAAQKPDDAAAPATGTAMERKAVNDAVAYIRGLAELRGRNAEWAEAAVRTAASLSASAALERRVIDVIATDVADLLRQIDGRTVKVSTGETTLATAGLVVERLEADWRTNLLAVITNPNVAYLLMLIGVYGLLLEGYNPGAILPGVVGAISLLLALYAFQVLSVNYAGLGLILLGLVLIIAEAFTPSFGALGLGGVIAFVVGSIILMDTDVPGFQIATGLIGGIATAGALLALLIATYYARSRKRPVVTGFDQMLDEPAVAMGDFEHSGPVRIRGEIWQAVTRLPVKHGERLRVLRIDGLTLHVEPESSRLLNAARS</sequence>
<dbReference type="Gene3D" id="3.90.226.10">
    <property type="entry name" value="2-enoyl-CoA Hydratase, Chain A, domain 1"/>
    <property type="match status" value="1"/>
</dbReference>
<dbReference type="GO" id="GO:0006508">
    <property type="term" value="P:proteolysis"/>
    <property type="evidence" value="ECO:0007669"/>
    <property type="project" value="UniProtKB-KW"/>
</dbReference>
<dbReference type="KEGG" id="sdf:ACG33_12045"/>
<keyword evidence="10" id="KW-0378">Hydrolase</keyword>
<feature type="transmembrane region" description="Helical" evidence="6">
    <location>
        <begin position="317"/>
        <end position="335"/>
    </location>
</feature>
<dbReference type="EMBL" id="CP011971">
    <property type="protein sequence ID" value="AMN47815.1"/>
    <property type="molecule type" value="Genomic_DNA"/>
</dbReference>
<feature type="transmembrane region" description="Helical" evidence="6">
    <location>
        <begin position="288"/>
        <end position="310"/>
    </location>
</feature>
<feature type="compositionally biased region" description="Basic and acidic residues" evidence="5">
    <location>
        <begin position="153"/>
        <end position="166"/>
    </location>
</feature>
<feature type="transmembrane region" description="Helical" evidence="6">
    <location>
        <begin position="390"/>
        <end position="413"/>
    </location>
</feature>
<dbReference type="PANTHER" id="PTHR33507">
    <property type="entry name" value="INNER MEMBRANE PROTEIN YBBJ"/>
    <property type="match status" value="1"/>
</dbReference>
<dbReference type="Proteomes" id="UP000070250">
    <property type="component" value="Chromosome"/>
</dbReference>
<protein>
    <submittedName>
        <fullName evidence="10">Serine protease</fullName>
    </submittedName>
</protein>
<dbReference type="InterPro" id="IPR002810">
    <property type="entry name" value="NfeD-like_C"/>
</dbReference>
<dbReference type="InterPro" id="IPR056739">
    <property type="entry name" value="NfeD_membrane"/>
</dbReference>
<dbReference type="SUPFAM" id="SSF52096">
    <property type="entry name" value="ClpP/crotonase"/>
    <property type="match status" value="1"/>
</dbReference>
<dbReference type="AlphaFoldDB" id="A0A127FDR8"/>
<feature type="domain" description="NfeD integral membrane" evidence="8">
    <location>
        <begin position="296"/>
        <end position="412"/>
    </location>
</feature>
<organism evidence="10 11">
    <name type="scientific">Steroidobacter denitrificans</name>
    <dbReference type="NCBI Taxonomy" id="465721"/>
    <lineage>
        <taxon>Bacteria</taxon>
        <taxon>Pseudomonadati</taxon>
        <taxon>Pseudomonadota</taxon>
        <taxon>Gammaproteobacteria</taxon>
        <taxon>Steroidobacterales</taxon>
        <taxon>Steroidobacteraceae</taxon>
        <taxon>Steroidobacter</taxon>
    </lineage>
</organism>
<dbReference type="STRING" id="465721.ACG33_12045"/>
<dbReference type="InterPro" id="IPR052165">
    <property type="entry name" value="Membrane_assoc_protease"/>
</dbReference>
<feature type="compositionally biased region" description="Low complexity" evidence="5">
    <location>
        <begin position="167"/>
        <end position="194"/>
    </location>
</feature>
<evidence type="ECO:0000256" key="4">
    <source>
        <dbReference type="ARBA" id="ARBA00023136"/>
    </source>
</evidence>
<keyword evidence="2 6" id="KW-0812">Transmembrane</keyword>
<dbReference type="CDD" id="cd07020">
    <property type="entry name" value="Clp_protease_NfeD_1"/>
    <property type="match status" value="1"/>
</dbReference>
<evidence type="ECO:0000313" key="11">
    <source>
        <dbReference type="Proteomes" id="UP000070250"/>
    </source>
</evidence>
<keyword evidence="4 6" id="KW-0472">Membrane</keyword>
<feature type="transmembrane region" description="Helical" evidence="6">
    <location>
        <begin position="365"/>
        <end position="384"/>
    </location>
</feature>
<dbReference type="GO" id="GO:0016020">
    <property type="term" value="C:membrane"/>
    <property type="evidence" value="ECO:0007669"/>
    <property type="project" value="UniProtKB-SubCell"/>
</dbReference>
<comment type="subcellular location">
    <subcellularLocation>
        <location evidence="1">Membrane</location>
        <topology evidence="1">Multi-pass membrane protein</topology>
    </subcellularLocation>
</comment>
<dbReference type="SUPFAM" id="SSF141322">
    <property type="entry name" value="NfeD domain-like"/>
    <property type="match status" value="1"/>
</dbReference>
<reference evidence="10 11" key="1">
    <citation type="submission" date="2015-06" db="EMBL/GenBank/DDBJ databases">
        <title>A Comprehensive Approach to Explore the Metabolic and Phylogenetic Diversity of Bacterial Steroid Degradation in the Environment: Testosterone as an Example.</title>
        <authorList>
            <person name="Yang F.-C."/>
            <person name="Chen Y.-L."/>
            <person name="Yu C.-P."/>
            <person name="Tang S.-L."/>
            <person name="Wang P.-H."/>
            <person name="Ismail W."/>
            <person name="Wang C.-H."/>
            <person name="Yang C.-Y."/>
            <person name="Chiang Y.-R."/>
        </authorList>
    </citation>
    <scope>NUCLEOTIDE SEQUENCE [LARGE SCALE GENOMIC DNA]</scope>
    <source>
        <strain evidence="10 11">DSM 18526</strain>
    </source>
</reference>
<keyword evidence="10" id="KW-0645">Protease</keyword>
<feature type="compositionally biased region" description="Pro residues" evidence="5">
    <location>
        <begin position="134"/>
        <end position="146"/>
    </location>
</feature>
<dbReference type="Gene3D" id="2.40.50.140">
    <property type="entry name" value="Nucleic acid-binding proteins"/>
    <property type="match status" value="1"/>
</dbReference>
<dbReference type="InterPro" id="IPR056738">
    <property type="entry name" value="NfeD1b_N"/>
</dbReference>
<evidence type="ECO:0000259" key="9">
    <source>
        <dbReference type="Pfam" id="PF25145"/>
    </source>
</evidence>
<dbReference type="Pfam" id="PF24961">
    <property type="entry name" value="NfeD_membrane"/>
    <property type="match status" value="1"/>
</dbReference>
<accession>A0A127FDR8</accession>
<evidence type="ECO:0000256" key="3">
    <source>
        <dbReference type="ARBA" id="ARBA00022989"/>
    </source>
</evidence>
<dbReference type="InterPro" id="IPR012340">
    <property type="entry name" value="NA-bd_OB-fold"/>
</dbReference>
<evidence type="ECO:0000256" key="6">
    <source>
        <dbReference type="SAM" id="Phobius"/>
    </source>
</evidence>
<gene>
    <name evidence="10" type="ORF">ACG33_12045</name>
</gene>
<evidence type="ECO:0000313" key="10">
    <source>
        <dbReference type="EMBL" id="AMN47815.1"/>
    </source>
</evidence>
<keyword evidence="11" id="KW-1185">Reference proteome</keyword>
<dbReference type="PANTHER" id="PTHR33507:SF4">
    <property type="entry name" value="NODULATION COMPETITIVENESS PROTEIN NFED"/>
    <property type="match status" value="1"/>
</dbReference>
<dbReference type="PATRIC" id="fig|465721.4.peg.2574"/>
<evidence type="ECO:0000259" key="8">
    <source>
        <dbReference type="Pfam" id="PF24961"/>
    </source>
</evidence>
<evidence type="ECO:0000256" key="5">
    <source>
        <dbReference type="SAM" id="MobiDB-lite"/>
    </source>
</evidence>
<dbReference type="InterPro" id="IPR029045">
    <property type="entry name" value="ClpP/crotonase-like_dom_sf"/>
</dbReference>
<keyword evidence="3 6" id="KW-1133">Transmembrane helix</keyword>